<feature type="transmembrane region" description="Helical" evidence="13">
    <location>
        <begin position="138"/>
        <end position="157"/>
    </location>
</feature>
<feature type="transmembrane region" description="Helical" evidence="13">
    <location>
        <begin position="103"/>
        <end position="126"/>
    </location>
</feature>
<evidence type="ECO:0000256" key="12">
    <source>
        <dbReference type="ARBA" id="ARBA00023136"/>
    </source>
</evidence>
<accession>A0A368L7K2</accession>
<dbReference type="CDD" id="cd06158">
    <property type="entry name" value="S2P-M50_like_1"/>
    <property type="match status" value="1"/>
</dbReference>
<evidence type="ECO:0000313" key="15">
    <source>
        <dbReference type="Proteomes" id="UP000252357"/>
    </source>
</evidence>
<comment type="similarity">
    <text evidence="3">Belongs to the peptidase M50B family.</text>
</comment>
<keyword evidence="10 13" id="KW-1133">Transmembrane helix</keyword>
<sequence length="216" mass="24195">MNMQDTEALKIVLIAALPLIFTLTLREAATGFMAYRLGDRTGLAQGRLSWNPMVHLDWLGTVILPLGMMLLAGVTQFPLIFGWAKPMPVDYRQCQQPRLAFRWIALTGLGAYLLMGLAWSLLGGILRGVDAPDFFRSMAFWGLWMNAVFFAWSLLPLPPMDGGRLLITFLPPPLALKLAQIERYTFLILIGFILLGLHRYTVLPIAFAVSQLLTFL</sequence>
<evidence type="ECO:0000256" key="13">
    <source>
        <dbReference type="SAM" id="Phobius"/>
    </source>
</evidence>
<dbReference type="EMBL" id="QPGB01000001">
    <property type="protein sequence ID" value="RCS59645.1"/>
    <property type="molecule type" value="Genomic_DNA"/>
</dbReference>
<keyword evidence="15" id="KW-1185">Reference proteome</keyword>
<dbReference type="InterPro" id="IPR052348">
    <property type="entry name" value="Metallopeptidase_M50B"/>
</dbReference>
<keyword evidence="6 13" id="KW-0812">Transmembrane</keyword>
<dbReference type="Proteomes" id="UP000252357">
    <property type="component" value="Unassembled WGS sequence"/>
</dbReference>
<evidence type="ECO:0000256" key="2">
    <source>
        <dbReference type="ARBA" id="ARBA00004651"/>
    </source>
</evidence>
<evidence type="ECO:0000256" key="3">
    <source>
        <dbReference type="ARBA" id="ARBA00007931"/>
    </source>
</evidence>
<comment type="caution">
    <text evidence="14">The sequence shown here is derived from an EMBL/GenBank/DDBJ whole genome shotgun (WGS) entry which is preliminary data.</text>
</comment>
<dbReference type="GO" id="GO:0006508">
    <property type="term" value="P:proteolysis"/>
    <property type="evidence" value="ECO:0007669"/>
    <property type="project" value="UniProtKB-KW"/>
</dbReference>
<dbReference type="RefSeq" id="WP_114401794.1">
    <property type="nucleotide sequence ID" value="NZ_QPGB01000001.1"/>
</dbReference>
<evidence type="ECO:0000313" key="14">
    <source>
        <dbReference type="EMBL" id="RCS59645.1"/>
    </source>
</evidence>
<evidence type="ECO:0000256" key="4">
    <source>
        <dbReference type="ARBA" id="ARBA00022475"/>
    </source>
</evidence>
<feature type="transmembrane region" description="Helical" evidence="13">
    <location>
        <begin position="58"/>
        <end position="83"/>
    </location>
</feature>
<evidence type="ECO:0000256" key="10">
    <source>
        <dbReference type="ARBA" id="ARBA00022989"/>
    </source>
</evidence>
<dbReference type="GO" id="GO:0005886">
    <property type="term" value="C:plasma membrane"/>
    <property type="evidence" value="ECO:0007669"/>
    <property type="project" value="UniProtKB-SubCell"/>
</dbReference>
<dbReference type="AlphaFoldDB" id="A0A368L7K2"/>
<comment type="subcellular location">
    <subcellularLocation>
        <location evidence="2">Cell membrane</location>
        <topology evidence="2">Multi-pass membrane protein</topology>
    </subcellularLocation>
</comment>
<comment type="cofactor">
    <cofactor evidence="1">
        <name>Zn(2+)</name>
        <dbReference type="ChEBI" id="CHEBI:29105"/>
    </cofactor>
</comment>
<dbReference type="InterPro" id="IPR044537">
    <property type="entry name" value="Rip2-like"/>
</dbReference>
<dbReference type="PANTHER" id="PTHR35864">
    <property type="entry name" value="ZINC METALLOPROTEASE MJ0611-RELATED"/>
    <property type="match status" value="1"/>
</dbReference>
<keyword evidence="11" id="KW-0482">Metalloprotease</keyword>
<gene>
    <name evidence="14" type="ORF">DU000_02750</name>
</gene>
<protein>
    <submittedName>
        <fullName evidence="14">Site-2 protease family protein</fullName>
    </submittedName>
</protein>
<evidence type="ECO:0000256" key="1">
    <source>
        <dbReference type="ARBA" id="ARBA00001947"/>
    </source>
</evidence>
<keyword evidence="7" id="KW-0479">Metal-binding</keyword>
<organism evidence="14 15">
    <name type="scientific">Parvibium lacunae</name>
    <dbReference type="NCBI Taxonomy" id="1888893"/>
    <lineage>
        <taxon>Bacteria</taxon>
        <taxon>Pseudomonadati</taxon>
        <taxon>Pseudomonadota</taxon>
        <taxon>Betaproteobacteria</taxon>
        <taxon>Burkholderiales</taxon>
        <taxon>Alcaligenaceae</taxon>
        <taxon>Parvibium</taxon>
    </lineage>
</organism>
<evidence type="ECO:0000256" key="11">
    <source>
        <dbReference type="ARBA" id="ARBA00023049"/>
    </source>
</evidence>
<evidence type="ECO:0000256" key="8">
    <source>
        <dbReference type="ARBA" id="ARBA00022801"/>
    </source>
</evidence>
<dbReference type="OrthoDB" id="9800627at2"/>
<proteinExistence type="inferred from homology"/>
<evidence type="ECO:0000256" key="5">
    <source>
        <dbReference type="ARBA" id="ARBA00022670"/>
    </source>
</evidence>
<keyword evidence="8" id="KW-0378">Hydrolase</keyword>
<reference evidence="14 15" key="1">
    <citation type="journal article" date="2018" name="Int. J. Syst. Evol. Microbiol.">
        <title>Parvibium lacunae gen. nov., sp. nov., a new member of the family Alcaligenaceae isolated from a freshwater pond.</title>
        <authorList>
            <person name="Chen W.M."/>
            <person name="Xie P.B."/>
            <person name="Hsu M.Y."/>
            <person name="Sheu S.Y."/>
        </authorList>
    </citation>
    <scope>NUCLEOTIDE SEQUENCE [LARGE SCALE GENOMIC DNA]</scope>
    <source>
        <strain evidence="14 15">KMB9</strain>
    </source>
</reference>
<keyword evidence="5 14" id="KW-0645">Protease</keyword>
<feature type="transmembrane region" description="Helical" evidence="13">
    <location>
        <begin position="186"/>
        <end position="209"/>
    </location>
</feature>
<keyword evidence="4" id="KW-1003">Cell membrane</keyword>
<evidence type="ECO:0000256" key="7">
    <source>
        <dbReference type="ARBA" id="ARBA00022723"/>
    </source>
</evidence>
<evidence type="ECO:0000256" key="6">
    <source>
        <dbReference type="ARBA" id="ARBA00022692"/>
    </source>
</evidence>
<dbReference type="GO" id="GO:0008237">
    <property type="term" value="F:metallopeptidase activity"/>
    <property type="evidence" value="ECO:0007669"/>
    <property type="project" value="UniProtKB-KW"/>
</dbReference>
<evidence type="ECO:0000256" key="9">
    <source>
        <dbReference type="ARBA" id="ARBA00022833"/>
    </source>
</evidence>
<dbReference type="GO" id="GO:0046872">
    <property type="term" value="F:metal ion binding"/>
    <property type="evidence" value="ECO:0007669"/>
    <property type="project" value="UniProtKB-KW"/>
</dbReference>
<dbReference type="PANTHER" id="PTHR35864:SF1">
    <property type="entry name" value="ZINC METALLOPROTEASE YWHC-RELATED"/>
    <property type="match status" value="1"/>
</dbReference>
<keyword evidence="9" id="KW-0862">Zinc</keyword>
<keyword evidence="12 13" id="KW-0472">Membrane</keyword>
<name>A0A368L7K2_9BURK</name>